<dbReference type="SMART" id="SM00448">
    <property type="entry name" value="REC"/>
    <property type="match status" value="1"/>
</dbReference>
<dbReference type="Pfam" id="PF00158">
    <property type="entry name" value="Sigma54_activat"/>
    <property type="match status" value="1"/>
</dbReference>
<keyword evidence="5" id="KW-0597">Phosphoprotein</keyword>
<evidence type="ECO:0000259" key="7">
    <source>
        <dbReference type="PROSITE" id="PS50045"/>
    </source>
</evidence>
<dbReference type="SUPFAM" id="SSF46689">
    <property type="entry name" value="Homeodomain-like"/>
    <property type="match status" value="1"/>
</dbReference>
<dbReference type="SUPFAM" id="SSF52172">
    <property type="entry name" value="CheY-like"/>
    <property type="match status" value="1"/>
</dbReference>
<dbReference type="Pfam" id="PF25601">
    <property type="entry name" value="AAA_lid_14"/>
    <property type="match status" value="1"/>
</dbReference>
<dbReference type="Gene3D" id="3.40.50.300">
    <property type="entry name" value="P-loop containing nucleotide triphosphate hydrolases"/>
    <property type="match status" value="1"/>
</dbReference>
<dbReference type="InterPro" id="IPR058031">
    <property type="entry name" value="AAA_lid_NorR"/>
</dbReference>
<evidence type="ECO:0000256" key="6">
    <source>
        <dbReference type="SAM" id="Coils"/>
    </source>
</evidence>
<keyword evidence="1" id="KW-0547">Nucleotide-binding</keyword>
<dbReference type="CDD" id="cd00009">
    <property type="entry name" value="AAA"/>
    <property type="match status" value="1"/>
</dbReference>
<organism evidence="9 10">
    <name type="scientific">Roseateles flavus</name>
    <dbReference type="NCBI Taxonomy" id="3149041"/>
    <lineage>
        <taxon>Bacteria</taxon>
        <taxon>Pseudomonadati</taxon>
        <taxon>Pseudomonadota</taxon>
        <taxon>Betaproteobacteria</taxon>
        <taxon>Burkholderiales</taxon>
        <taxon>Sphaerotilaceae</taxon>
        <taxon>Roseateles</taxon>
    </lineage>
</organism>
<dbReference type="Gene3D" id="1.10.10.60">
    <property type="entry name" value="Homeodomain-like"/>
    <property type="match status" value="1"/>
</dbReference>
<reference evidence="9 10" key="1">
    <citation type="submission" date="2024-05" db="EMBL/GenBank/DDBJ databases">
        <title>Roseateles sp. 2.12 16S ribosomal RNA gene Genome sequencing and assembly.</title>
        <authorList>
            <person name="Woo H."/>
        </authorList>
    </citation>
    <scope>NUCLEOTIDE SEQUENCE [LARGE SCALE GENOMIC DNA]</scope>
    <source>
        <strain evidence="9 10">2.12</strain>
    </source>
</reference>
<dbReference type="InterPro" id="IPR011006">
    <property type="entry name" value="CheY-like_superfamily"/>
</dbReference>
<feature type="modified residue" description="4-aspartylphosphate" evidence="5">
    <location>
        <position position="56"/>
    </location>
</feature>
<dbReference type="InterPro" id="IPR025943">
    <property type="entry name" value="Sigma_54_int_dom_ATP-bd_2"/>
</dbReference>
<dbReference type="PRINTS" id="PR01590">
    <property type="entry name" value="HTHFIS"/>
</dbReference>
<dbReference type="InterPro" id="IPR002078">
    <property type="entry name" value="Sigma_54_int"/>
</dbReference>
<feature type="domain" description="Sigma-54 factor interaction" evidence="7">
    <location>
        <begin position="144"/>
        <end position="373"/>
    </location>
</feature>
<keyword evidence="2" id="KW-0067">ATP-binding</keyword>
<feature type="domain" description="Response regulatory" evidence="8">
    <location>
        <begin position="7"/>
        <end position="126"/>
    </location>
</feature>
<evidence type="ECO:0000313" key="10">
    <source>
        <dbReference type="Proteomes" id="UP001462640"/>
    </source>
</evidence>
<dbReference type="PANTHER" id="PTHR32071">
    <property type="entry name" value="TRANSCRIPTIONAL REGULATORY PROTEIN"/>
    <property type="match status" value="1"/>
</dbReference>
<evidence type="ECO:0000313" key="9">
    <source>
        <dbReference type="EMBL" id="MEO3715402.1"/>
    </source>
</evidence>
<evidence type="ECO:0000259" key="8">
    <source>
        <dbReference type="PROSITE" id="PS50110"/>
    </source>
</evidence>
<dbReference type="SUPFAM" id="SSF52540">
    <property type="entry name" value="P-loop containing nucleoside triphosphate hydrolases"/>
    <property type="match status" value="1"/>
</dbReference>
<dbReference type="CDD" id="cd00156">
    <property type="entry name" value="REC"/>
    <property type="match status" value="1"/>
</dbReference>
<dbReference type="EMBL" id="JBDPZC010000013">
    <property type="protein sequence ID" value="MEO3715402.1"/>
    <property type="molecule type" value="Genomic_DNA"/>
</dbReference>
<dbReference type="RefSeq" id="WP_347612822.1">
    <property type="nucleotide sequence ID" value="NZ_JBDPZC010000013.1"/>
</dbReference>
<dbReference type="Proteomes" id="UP001462640">
    <property type="component" value="Unassembled WGS sequence"/>
</dbReference>
<dbReference type="PROSITE" id="PS50045">
    <property type="entry name" value="SIGMA54_INTERACT_4"/>
    <property type="match status" value="1"/>
</dbReference>
<keyword evidence="6" id="KW-0175">Coiled coil</keyword>
<sequence>MLTNPARLLVLDDDPDVGVAARLLLQRRFGEVRCLHRPAELDAALAQWRPDLLLLDMNFLPGHSDGAQGLTLLQQLRQRPGAPQVIVMTAHAGVELAVQALKAGALDFITKPWDHPRLLAAVAAALALRQPAAEALDDEPASALLGQSPPMQELRRLIAAVAATDAHVLVLGEMGAGKELVARELHARSKRSGGPLLAVDLGSLPDTLLESELFGHRRGSYTDARHDRPGRFLAAAGGTLLLDEIGNLSMAGQARLLAVLERREFTPLGADAPLPLQARIISATNLDETALFDPQRFRPDLLYRLNTIVLRVPPLRARREDIPQLATHFLARYAAEHGRAPRPLAAAALQALQAHDWPGNVRDLRQACERAVILAPGPQFEPGDFQLQARAATPAMAPGLTLAERERAALDEALREAQGNISEAARRLGVSRAALYRRLEKHGL</sequence>
<dbReference type="InterPro" id="IPR027417">
    <property type="entry name" value="P-loop_NTPase"/>
</dbReference>
<dbReference type="Pfam" id="PF02954">
    <property type="entry name" value="HTH_8"/>
    <property type="match status" value="1"/>
</dbReference>
<evidence type="ECO:0000256" key="2">
    <source>
        <dbReference type="ARBA" id="ARBA00022840"/>
    </source>
</evidence>
<name>A0ABV0GJY6_9BURK</name>
<accession>A0ABV0GJY6</accession>
<dbReference type="PROSITE" id="PS50110">
    <property type="entry name" value="RESPONSE_REGULATORY"/>
    <property type="match status" value="1"/>
</dbReference>
<evidence type="ECO:0000256" key="5">
    <source>
        <dbReference type="PROSITE-ProRule" id="PRU00169"/>
    </source>
</evidence>
<dbReference type="InterPro" id="IPR002197">
    <property type="entry name" value="HTH_Fis"/>
</dbReference>
<dbReference type="InterPro" id="IPR009057">
    <property type="entry name" value="Homeodomain-like_sf"/>
</dbReference>
<evidence type="ECO:0000256" key="1">
    <source>
        <dbReference type="ARBA" id="ARBA00022741"/>
    </source>
</evidence>
<keyword evidence="4" id="KW-0804">Transcription</keyword>
<dbReference type="PANTHER" id="PTHR32071:SF113">
    <property type="entry name" value="ALGINATE BIOSYNTHESIS TRANSCRIPTIONAL REGULATORY PROTEIN ALGB"/>
    <property type="match status" value="1"/>
</dbReference>
<protein>
    <submittedName>
        <fullName evidence="9">Sigma-54 dependent transcriptional regulator</fullName>
    </submittedName>
</protein>
<dbReference type="InterPro" id="IPR001789">
    <property type="entry name" value="Sig_transdc_resp-reg_receiver"/>
</dbReference>
<dbReference type="InterPro" id="IPR003593">
    <property type="entry name" value="AAA+_ATPase"/>
</dbReference>
<evidence type="ECO:0000256" key="4">
    <source>
        <dbReference type="ARBA" id="ARBA00023163"/>
    </source>
</evidence>
<gene>
    <name evidence="9" type="ORF">ABDJ40_21740</name>
</gene>
<proteinExistence type="predicted"/>
<feature type="coiled-coil region" evidence="6">
    <location>
        <begin position="400"/>
        <end position="427"/>
    </location>
</feature>
<dbReference type="PROSITE" id="PS00676">
    <property type="entry name" value="SIGMA54_INTERACT_2"/>
    <property type="match status" value="1"/>
</dbReference>
<keyword evidence="3" id="KW-0805">Transcription regulation</keyword>
<evidence type="ECO:0000256" key="3">
    <source>
        <dbReference type="ARBA" id="ARBA00023015"/>
    </source>
</evidence>
<dbReference type="SMART" id="SM00382">
    <property type="entry name" value="AAA"/>
    <property type="match status" value="1"/>
</dbReference>
<keyword evidence="10" id="KW-1185">Reference proteome</keyword>
<dbReference type="Gene3D" id="1.10.8.60">
    <property type="match status" value="1"/>
</dbReference>
<comment type="caution">
    <text evidence="9">The sequence shown here is derived from an EMBL/GenBank/DDBJ whole genome shotgun (WGS) entry which is preliminary data.</text>
</comment>
<dbReference type="Gene3D" id="3.40.50.2300">
    <property type="match status" value="1"/>
</dbReference>
<dbReference type="Pfam" id="PF00072">
    <property type="entry name" value="Response_reg"/>
    <property type="match status" value="1"/>
</dbReference>